<dbReference type="Proteomes" id="UP000054893">
    <property type="component" value="Unassembled WGS sequence"/>
</dbReference>
<comment type="similarity">
    <text evidence="4">Belongs to the NapD family.</text>
</comment>
<evidence type="ECO:0000256" key="3">
    <source>
        <dbReference type="ARBA" id="ARBA00023186"/>
    </source>
</evidence>
<protein>
    <recommendedName>
        <fullName evidence="4">Chaperone NapD</fullName>
    </recommendedName>
    <alternativeName>
        <fullName evidence="4">NapA signal peptide-binding chaperone NapD</fullName>
    </alternativeName>
</protein>
<dbReference type="GO" id="GO:0051224">
    <property type="term" value="P:negative regulation of protein transport"/>
    <property type="evidence" value="ECO:0007669"/>
    <property type="project" value="UniProtKB-UniRule"/>
</dbReference>
<dbReference type="AlphaFoldDB" id="A0A158GAD6"/>
<dbReference type="GO" id="GO:0005737">
    <property type="term" value="C:cytoplasm"/>
    <property type="evidence" value="ECO:0007669"/>
    <property type="project" value="UniProtKB-SubCell"/>
</dbReference>
<organism evidence="5 6">
    <name type="scientific">Caballeronia sordidicola</name>
    <name type="common">Burkholderia sordidicola</name>
    <dbReference type="NCBI Taxonomy" id="196367"/>
    <lineage>
        <taxon>Bacteria</taxon>
        <taxon>Pseudomonadati</taxon>
        <taxon>Pseudomonadota</taxon>
        <taxon>Betaproteobacteria</taxon>
        <taxon>Burkholderiales</taxon>
        <taxon>Burkholderiaceae</taxon>
        <taxon>Caballeronia</taxon>
    </lineage>
</organism>
<evidence type="ECO:0000313" key="5">
    <source>
        <dbReference type="EMBL" id="SAL28982.1"/>
    </source>
</evidence>
<gene>
    <name evidence="4" type="primary">napD</name>
    <name evidence="5" type="ORF">AWB64_02467</name>
</gene>
<dbReference type="OrthoDB" id="9181043at2"/>
<proteinExistence type="inferred from homology"/>
<evidence type="ECO:0000256" key="2">
    <source>
        <dbReference type="ARBA" id="ARBA00022490"/>
    </source>
</evidence>
<dbReference type="Pfam" id="PF03927">
    <property type="entry name" value="NapD"/>
    <property type="match status" value="1"/>
</dbReference>
<dbReference type="EMBL" id="FCOC02000005">
    <property type="protein sequence ID" value="SAL28982.1"/>
    <property type="molecule type" value="Genomic_DNA"/>
</dbReference>
<dbReference type="GO" id="GO:0005048">
    <property type="term" value="F:signal sequence binding"/>
    <property type="evidence" value="ECO:0007669"/>
    <property type="project" value="UniProtKB-UniRule"/>
</dbReference>
<comment type="function">
    <text evidence="4">Chaperone for NapA, the catalytic subunit of the periplasmic nitrate reductase. It binds directly and specifically to the twin-arginine signal peptide of NapA, preventing premature interaction with the Tat translocase and premature export.</text>
</comment>
<keyword evidence="2 4" id="KW-0963">Cytoplasm</keyword>
<dbReference type="PANTHER" id="PTHR38603">
    <property type="entry name" value="CHAPERONE NAPD"/>
    <property type="match status" value="1"/>
</dbReference>
<name>A0A158GAD6_CABSO</name>
<keyword evidence="3 4" id="KW-0143">Chaperone</keyword>
<comment type="subunit">
    <text evidence="4">Interacts with the cytoplasmic NapA precursor.</text>
</comment>
<dbReference type="Gene3D" id="3.30.70.920">
    <property type="match status" value="1"/>
</dbReference>
<reference evidence="5 6" key="1">
    <citation type="submission" date="2016-01" db="EMBL/GenBank/DDBJ databases">
        <authorList>
            <person name="Oliw E.H."/>
        </authorList>
    </citation>
    <scope>NUCLEOTIDE SEQUENCE [LARGE SCALE GENOMIC DNA]</scope>
    <source>
        <strain evidence="5">LMG 22029</strain>
    </source>
</reference>
<dbReference type="InterPro" id="IPR005623">
    <property type="entry name" value="Chaperone_NapD_NO3_reduct"/>
</dbReference>
<evidence type="ECO:0000313" key="6">
    <source>
        <dbReference type="Proteomes" id="UP000054893"/>
    </source>
</evidence>
<accession>A0A158GAD6</accession>
<evidence type="ECO:0000256" key="1">
    <source>
        <dbReference type="ARBA" id="ARBA00004496"/>
    </source>
</evidence>
<evidence type="ECO:0000256" key="4">
    <source>
        <dbReference type="HAMAP-Rule" id="MF_02200"/>
    </source>
</evidence>
<comment type="subcellular location">
    <subcellularLocation>
        <location evidence="1 4">Cytoplasm</location>
    </subcellularLocation>
</comment>
<dbReference type="PANTHER" id="PTHR38603:SF1">
    <property type="entry name" value="CHAPERONE NAPD"/>
    <property type="match status" value="1"/>
</dbReference>
<sequence length="111" mass="11922">MSARLKNAFVEMALISEAHIAGIVVHASKSNIEKIRQAISTLPSSEIHAISPEGKMVVTLEAGRSGIIADQIKAISALPGVYSASLVYQHHEDVAALDEEIRDEPDASKLY</sequence>
<dbReference type="HAMAP" id="MF_02200">
    <property type="entry name" value="NapD"/>
    <property type="match status" value="1"/>
</dbReference>